<feature type="transmembrane region" description="Helical" evidence="6">
    <location>
        <begin position="30"/>
        <end position="51"/>
    </location>
</feature>
<keyword evidence="3 6" id="KW-0812">Transmembrane</keyword>
<dbReference type="InterPro" id="IPR001851">
    <property type="entry name" value="ABC_transp_permease"/>
</dbReference>
<evidence type="ECO:0000256" key="5">
    <source>
        <dbReference type="ARBA" id="ARBA00023136"/>
    </source>
</evidence>
<dbReference type="EMBL" id="UOEK01000319">
    <property type="protein sequence ID" value="VAW05609.1"/>
    <property type="molecule type" value="Genomic_DNA"/>
</dbReference>
<evidence type="ECO:0000256" key="3">
    <source>
        <dbReference type="ARBA" id="ARBA00022692"/>
    </source>
</evidence>
<organism evidence="7">
    <name type="scientific">hydrothermal vent metagenome</name>
    <dbReference type="NCBI Taxonomy" id="652676"/>
    <lineage>
        <taxon>unclassified sequences</taxon>
        <taxon>metagenomes</taxon>
        <taxon>ecological metagenomes</taxon>
    </lineage>
</organism>
<proteinExistence type="predicted"/>
<dbReference type="Pfam" id="PF02653">
    <property type="entry name" value="BPD_transp_2"/>
    <property type="match status" value="1"/>
</dbReference>
<accession>A0A3B0SZQ7</accession>
<keyword evidence="5 6" id="KW-0472">Membrane</keyword>
<dbReference type="AlphaFoldDB" id="A0A3B0SZQ7"/>
<dbReference type="PANTHER" id="PTHR32196:SF72">
    <property type="entry name" value="RIBOSE IMPORT PERMEASE PROTEIN RBSC"/>
    <property type="match status" value="1"/>
</dbReference>
<comment type="subcellular location">
    <subcellularLocation>
        <location evidence="1">Cell membrane</location>
        <topology evidence="1">Multi-pass membrane protein</topology>
    </subcellularLocation>
</comment>
<evidence type="ECO:0000256" key="2">
    <source>
        <dbReference type="ARBA" id="ARBA00022475"/>
    </source>
</evidence>
<evidence type="ECO:0000256" key="6">
    <source>
        <dbReference type="SAM" id="Phobius"/>
    </source>
</evidence>
<name>A0A3B0SZQ7_9ZZZZ</name>
<dbReference type="GO" id="GO:0005886">
    <property type="term" value="C:plasma membrane"/>
    <property type="evidence" value="ECO:0007669"/>
    <property type="project" value="UniProtKB-SubCell"/>
</dbReference>
<dbReference type="PANTHER" id="PTHR32196">
    <property type="entry name" value="ABC TRANSPORTER PERMEASE PROTEIN YPHD-RELATED-RELATED"/>
    <property type="match status" value="1"/>
</dbReference>
<protein>
    <submittedName>
        <fullName evidence="7">Ribose ABC transport system, permease protein RbsC (TC 3.A.1.2.1)</fullName>
    </submittedName>
</protein>
<feature type="transmembrane region" description="Helical" evidence="6">
    <location>
        <begin position="114"/>
        <end position="138"/>
    </location>
</feature>
<feature type="transmembrane region" description="Helical" evidence="6">
    <location>
        <begin position="63"/>
        <end position="82"/>
    </location>
</feature>
<feature type="transmembrane region" description="Helical" evidence="6">
    <location>
        <begin position="314"/>
        <end position="333"/>
    </location>
</feature>
<dbReference type="GO" id="GO:0022857">
    <property type="term" value="F:transmembrane transporter activity"/>
    <property type="evidence" value="ECO:0007669"/>
    <property type="project" value="InterPro"/>
</dbReference>
<keyword evidence="4 6" id="KW-1133">Transmembrane helix</keyword>
<keyword evidence="2" id="KW-1003">Cell membrane</keyword>
<feature type="transmembrane region" description="Helical" evidence="6">
    <location>
        <begin position="290"/>
        <end position="308"/>
    </location>
</feature>
<dbReference type="CDD" id="cd06579">
    <property type="entry name" value="TM_PBP1_transp_AraH_like"/>
    <property type="match status" value="1"/>
</dbReference>
<feature type="transmembrane region" description="Helical" evidence="6">
    <location>
        <begin position="235"/>
        <end position="255"/>
    </location>
</feature>
<evidence type="ECO:0000256" key="4">
    <source>
        <dbReference type="ARBA" id="ARBA00022989"/>
    </source>
</evidence>
<feature type="transmembrane region" description="Helical" evidence="6">
    <location>
        <begin position="145"/>
        <end position="162"/>
    </location>
</feature>
<evidence type="ECO:0000313" key="7">
    <source>
        <dbReference type="EMBL" id="VAW05609.1"/>
    </source>
</evidence>
<feature type="transmembrane region" description="Helical" evidence="6">
    <location>
        <begin position="89"/>
        <end position="108"/>
    </location>
</feature>
<evidence type="ECO:0000256" key="1">
    <source>
        <dbReference type="ARBA" id="ARBA00004651"/>
    </source>
</evidence>
<feature type="transmembrane region" description="Helical" evidence="6">
    <location>
        <begin position="182"/>
        <end position="203"/>
    </location>
</feature>
<sequence>MGMDQRDLADVPSAPTPTPGAVSRALSHKYFYEIALAAVLVVISVALSFMTPFFMTTQNLLNVLQQVSLTAIVAFGMAFVIISQGIDLSVGAGIALVGVPAAKVVVALDGTALAIGLGIVVGIAVGALIGLANGLLIVKARMPSFIATLATMSIARGVALTWTQGQPVFGLPKGFIYLGNGFVGPIPFTVIVMVVVFALAVWVTEFTSFGRTVYAIGGNEEAARLSGINVNRNRIVIYMISGMSVGIVGVMFTGLLASAQPTAGDPFLFSSITAAILGGVALFGGSGRMVGVLIGALLIGVVANGQALLNVDPFLQQVIMGLVVLLAIAVSGLQRGGGQTT</sequence>
<reference evidence="7" key="1">
    <citation type="submission" date="2018-06" db="EMBL/GenBank/DDBJ databases">
        <authorList>
            <person name="Zhirakovskaya E."/>
        </authorList>
    </citation>
    <scope>NUCLEOTIDE SEQUENCE</scope>
</reference>
<feature type="transmembrane region" description="Helical" evidence="6">
    <location>
        <begin position="267"/>
        <end position="283"/>
    </location>
</feature>
<gene>
    <name evidence="7" type="ORF">MNBD_ACTINO02-3199</name>
</gene>